<dbReference type="InterPro" id="IPR027417">
    <property type="entry name" value="P-loop_NTPase"/>
</dbReference>
<proteinExistence type="predicted"/>
<dbReference type="GO" id="GO:0005304">
    <property type="term" value="F:L-valine transmembrane transporter activity"/>
    <property type="evidence" value="ECO:0007669"/>
    <property type="project" value="TreeGrafter"/>
</dbReference>
<evidence type="ECO:0000256" key="1">
    <source>
        <dbReference type="ARBA" id="ARBA00022448"/>
    </source>
</evidence>
<dbReference type="GO" id="GO:1903805">
    <property type="term" value="P:L-valine import across plasma membrane"/>
    <property type="evidence" value="ECO:0007669"/>
    <property type="project" value="TreeGrafter"/>
</dbReference>
<reference evidence="5 6" key="1">
    <citation type="submission" date="2018-06" db="EMBL/GenBank/DDBJ databases">
        <authorList>
            <consortium name="Pathogen Informatics"/>
            <person name="Doyle S."/>
        </authorList>
    </citation>
    <scope>NUCLEOTIDE SEQUENCE [LARGE SCALE GENOMIC DNA]</scope>
    <source>
        <strain evidence="5 6">NCTC13149</strain>
    </source>
</reference>
<dbReference type="PROSITE" id="PS00211">
    <property type="entry name" value="ABC_TRANSPORTER_1"/>
    <property type="match status" value="1"/>
</dbReference>
<protein>
    <submittedName>
        <fullName evidence="5">Lipopolysaccharide export system ATP-binding protein LptB</fullName>
        <ecNumber evidence="5">3.6.3.-</ecNumber>
    </submittedName>
</protein>
<dbReference type="CDD" id="cd03219">
    <property type="entry name" value="ABC_Mj1267_LivG_branched"/>
    <property type="match status" value="1"/>
</dbReference>
<dbReference type="STRING" id="1122949.GCA_000378725_00819"/>
<dbReference type="GO" id="GO:0015188">
    <property type="term" value="F:L-isoleucine transmembrane transporter activity"/>
    <property type="evidence" value="ECO:0007669"/>
    <property type="project" value="TreeGrafter"/>
</dbReference>
<dbReference type="InterPro" id="IPR051120">
    <property type="entry name" value="ABC_AA/LPS_Transport"/>
</dbReference>
<evidence type="ECO:0000256" key="2">
    <source>
        <dbReference type="ARBA" id="ARBA00022741"/>
    </source>
</evidence>
<dbReference type="GO" id="GO:0016887">
    <property type="term" value="F:ATP hydrolysis activity"/>
    <property type="evidence" value="ECO:0007669"/>
    <property type="project" value="InterPro"/>
</dbReference>
<dbReference type="InterPro" id="IPR017871">
    <property type="entry name" value="ABC_transporter-like_CS"/>
</dbReference>
<feature type="domain" description="ABC transporter" evidence="4">
    <location>
        <begin position="7"/>
        <end position="255"/>
    </location>
</feature>
<dbReference type="GO" id="GO:0015808">
    <property type="term" value="P:L-alanine transport"/>
    <property type="evidence" value="ECO:0007669"/>
    <property type="project" value="TreeGrafter"/>
</dbReference>
<dbReference type="GO" id="GO:1903806">
    <property type="term" value="P:L-isoleucine import across plasma membrane"/>
    <property type="evidence" value="ECO:0007669"/>
    <property type="project" value="TreeGrafter"/>
</dbReference>
<evidence type="ECO:0000313" key="6">
    <source>
        <dbReference type="Proteomes" id="UP000255517"/>
    </source>
</evidence>
<dbReference type="AlphaFoldDB" id="A0A379C324"/>
<keyword evidence="3 5" id="KW-0067">ATP-binding</keyword>
<dbReference type="EMBL" id="UGSZ01000001">
    <property type="protein sequence ID" value="SUB56478.1"/>
    <property type="molecule type" value="Genomic_DNA"/>
</dbReference>
<keyword evidence="2" id="KW-0547">Nucleotide-binding</keyword>
<dbReference type="EC" id="3.6.3.-" evidence="5"/>
<sequence>MNMNKVLECKDVGIEFGGLKAVNKFNLTIEKGELLGLIGPNGAGKTTVFNMITGVYNPTEGEIFLNGSKISGLGVYKIVKMGIARTFQNIRLFQKMTVLENVKVASNRQMSYGVFTGMFRLPKYWKEENEINEKAIEMLKIFDLDRYWSLPAESLSYGQQRKLEIARAMATKPSLLLLDEPAAGMNPKETEELMETINLIRDKFNITILLIEHDMKLVLGICQRLMVLNYGQILHQGDPKEVINNPKVVEAYLGGVRGA</sequence>
<name>A0A379C324_9FIRM</name>
<dbReference type="GO" id="GO:0042941">
    <property type="term" value="P:D-alanine transmembrane transport"/>
    <property type="evidence" value="ECO:0007669"/>
    <property type="project" value="TreeGrafter"/>
</dbReference>
<dbReference type="SUPFAM" id="SSF52540">
    <property type="entry name" value="P-loop containing nucleoside triphosphate hydrolases"/>
    <property type="match status" value="1"/>
</dbReference>
<dbReference type="Gene3D" id="3.40.50.300">
    <property type="entry name" value="P-loop containing nucleotide triphosphate hydrolases"/>
    <property type="match status" value="1"/>
</dbReference>
<dbReference type="GO" id="GO:0005886">
    <property type="term" value="C:plasma membrane"/>
    <property type="evidence" value="ECO:0007669"/>
    <property type="project" value="TreeGrafter"/>
</dbReference>
<evidence type="ECO:0000313" key="5">
    <source>
        <dbReference type="EMBL" id="SUB56478.1"/>
    </source>
</evidence>
<dbReference type="Proteomes" id="UP000255517">
    <property type="component" value="Unassembled WGS sequence"/>
</dbReference>
<keyword evidence="5" id="KW-0378">Hydrolase</keyword>
<dbReference type="GO" id="GO:0015192">
    <property type="term" value="F:L-phenylalanine transmembrane transporter activity"/>
    <property type="evidence" value="ECO:0007669"/>
    <property type="project" value="TreeGrafter"/>
</dbReference>
<dbReference type="InterPro" id="IPR003593">
    <property type="entry name" value="AAA+_ATPase"/>
</dbReference>
<dbReference type="PROSITE" id="PS50893">
    <property type="entry name" value="ABC_TRANSPORTER_2"/>
    <property type="match status" value="1"/>
</dbReference>
<dbReference type="FunFam" id="3.40.50.300:FF:000421">
    <property type="entry name" value="Branched-chain amino acid ABC transporter ATP-binding protein"/>
    <property type="match status" value="1"/>
</dbReference>
<keyword evidence="1" id="KW-0813">Transport</keyword>
<dbReference type="SMART" id="SM00382">
    <property type="entry name" value="AAA"/>
    <property type="match status" value="1"/>
</dbReference>
<dbReference type="Pfam" id="PF12399">
    <property type="entry name" value="BCA_ABC_TP_C"/>
    <property type="match status" value="1"/>
</dbReference>
<dbReference type="PANTHER" id="PTHR45772:SF7">
    <property type="entry name" value="AMINO ACID ABC TRANSPORTER ATP-BINDING PROTEIN"/>
    <property type="match status" value="1"/>
</dbReference>
<organism evidence="5 6">
    <name type="scientific">Peptoniphilus lacrimalis</name>
    <dbReference type="NCBI Taxonomy" id="33031"/>
    <lineage>
        <taxon>Bacteria</taxon>
        <taxon>Bacillati</taxon>
        <taxon>Bacillota</taxon>
        <taxon>Tissierellia</taxon>
        <taxon>Tissierellales</taxon>
        <taxon>Peptoniphilaceae</taxon>
        <taxon>Peptoniphilus</taxon>
    </lineage>
</organism>
<dbReference type="InterPro" id="IPR032823">
    <property type="entry name" value="BCA_ABC_TP_C"/>
</dbReference>
<dbReference type="InterPro" id="IPR003439">
    <property type="entry name" value="ABC_transporter-like_ATP-bd"/>
</dbReference>
<dbReference type="Pfam" id="PF00005">
    <property type="entry name" value="ABC_tran"/>
    <property type="match status" value="1"/>
</dbReference>
<accession>A0A379C324</accession>
<evidence type="ECO:0000259" key="4">
    <source>
        <dbReference type="PROSITE" id="PS50893"/>
    </source>
</evidence>
<gene>
    <name evidence="5" type="primary">lptB_1</name>
    <name evidence="5" type="ORF">NCTC13149_00250</name>
</gene>
<dbReference type="GO" id="GO:0005524">
    <property type="term" value="F:ATP binding"/>
    <property type="evidence" value="ECO:0007669"/>
    <property type="project" value="UniProtKB-KW"/>
</dbReference>
<evidence type="ECO:0000256" key="3">
    <source>
        <dbReference type="ARBA" id="ARBA00022840"/>
    </source>
</evidence>
<dbReference type="PANTHER" id="PTHR45772">
    <property type="entry name" value="CONSERVED COMPONENT OF ABC TRANSPORTER FOR NATURAL AMINO ACIDS-RELATED"/>
    <property type="match status" value="1"/>
</dbReference>